<evidence type="ECO:0000259" key="1">
    <source>
        <dbReference type="Pfam" id="PF10551"/>
    </source>
</evidence>
<name>A0AAV5TXK6_9BILA</name>
<reference evidence="2" key="1">
    <citation type="submission" date="2023-10" db="EMBL/GenBank/DDBJ databases">
        <title>Genome assembly of Pristionchus species.</title>
        <authorList>
            <person name="Yoshida K."/>
            <person name="Sommer R.J."/>
        </authorList>
    </citation>
    <scope>NUCLEOTIDE SEQUENCE</scope>
    <source>
        <strain evidence="2">RS0144</strain>
    </source>
</reference>
<feature type="non-terminal residue" evidence="2">
    <location>
        <position position="1"/>
    </location>
</feature>
<organism evidence="2 3">
    <name type="scientific">Pristionchus entomophagus</name>
    <dbReference type="NCBI Taxonomy" id="358040"/>
    <lineage>
        <taxon>Eukaryota</taxon>
        <taxon>Metazoa</taxon>
        <taxon>Ecdysozoa</taxon>
        <taxon>Nematoda</taxon>
        <taxon>Chromadorea</taxon>
        <taxon>Rhabditida</taxon>
        <taxon>Rhabditina</taxon>
        <taxon>Diplogasteromorpha</taxon>
        <taxon>Diplogasteroidea</taxon>
        <taxon>Neodiplogasteridae</taxon>
        <taxon>Pristionchus</taxon>
    </lineage>
</organism>
<dbReference type="AlphaFoldDB" id="A0AAV5TXK6"/>
<evidence type="ECO:0000313" key="2">
    <source>
        <dbReference type="EMBL" id="GMS98974.1"/>
    </source>
</evidence>
<feature type="domain" description="MULE transposase" evidence="1">
    <location>
        <begin position="8"/>
        <end position="73"/>
    </location>
</feature>
<protein>
    <recommendedName>
        <fullName evidence="1">MULE transposase domain-containing protein</fullName>
    </recommendedName>
</protein>
<sequence length="271" mass="30484">NIQEGHLFTPCAYAFLTSKRTAAYTHVFCALKALGIVNDPTTVSTDSEIALSNGFFAVFPTTKISRCAFHLYQAVLRKIQNRHLTQLYDNVNTKHFFKGLMALSLIPSADVPAYFDALKHEATQIKLLVPGNNVEVLYDYFERTYIGVKDAHSIRVRLMHPVDTWSIYDRIISHSQIGNSTTEAFNAELQAVPPHSTAQKVASILAEHDRIFQNKHDFASGLQKMLQQAYPQKHQTANMQIGRFDAVSNGAMGKTPFKHLTDLCVHIHIQQ</sequence>
<accession>A0AAV5TXK6</accession>
<keyword evidence="3" id="KW-1185">Reference proteome</keyword>
<dbReference type="InterPro" id="IPR018289">
    <property type="entry name" value="MULE_transposase_dom"/>
</dbReference>
<evidence type="ECO:0000313" key="3">
    <source>
        <dbReference type="Proteomes" id="UP001432027"/>
    </source>
</evidence>
<dbReference type="Proteomes" id="UP001432027">
    <property type="component" value="Unassembled WGS sequence"/>
</dbReference>
<comment type="caution">
    <text evidence="2">The sequence shown here is derived from an EMBL/GenBank/DDBJ whole genome shotgun (WGS) entry which is preliminary data.</text>
</comment>
<dbReference type="Pfam" id="PF10551">
    <property type="entry name" value="MULE"/>
    <property type="match status" value="1"/>
</dbReference>
<gene>
    <name evidence="2" type="ORF">PENTCL1PPCAC_21149</name>
</gene>
<proteinExistence type="predicted"/>
<dbReference type="EMBL" id="BTSX01000005">
    <property type="protein sequence ID" value="GMS98974.1"/>
    <property type="molecule type" value="Genomic_DNA"/>
</dbReference>